<evidence type="ECO:0000256" key="1">
    <source>
        <dbReference type="SAM" id="MobiDB-lite"/>
    </source>
</evidence>
<accession>A0A194X0P7</accession>
<feature type="transmembrane region" description="Helical" evidence="2">
    <location>
        <begin position="130"/>
        <end position="151"/>
    </location>
</feature>
<evidence type="ECO:0000313" key="3">
    <source>
        <dbReference type="EMBL" id="KUJ13437.1"/>
    </source>
</evidence>
<keyword evidence="2" id="KW-1133">Transmembrane helix</keyword>
<feature type="compositionally biased region" description="Polar residues" evidence="1">
    <location>
        <begin position="10"/>
        <end position="28"/>
    </location>
</feature>
<keyword evidence="2" id="KW-0472">Membrane</keyword>
<feature type="transmembrane region" description="Helical" evidence="2">
    <location>
        <begin position="171"/>
        <end position="191"/>
    </location>
</feature>
<name>A0A194X0P7_MOLSC</name>
<gene>
    <name evidence="3" type="ORF">LY89DRAFT_591637</name>
</gene>
<dbReference type="PANTHER" id="PTHR37919">
    <property type="entry name" value="PROTEIN CBG05606"/>
    <property type="match status" value="1"/>
</dbReference>
<organism evidence="3 4">
    <name type="scientific">Mollisia scopiformis</name>
    <name type="common">Conifer needle endophyte fungus</name>
    <name type="synonym">Phialocephala scopiformis</name>
    <dbReference type="NCBI Taxonomy" id="149040"/>
    <lineage>
        <taxon>Eukaryota</taxon>
        <taxon>Fungi</taxon>
        <taxon>Dikarya</taxon>
        <taxon>Ascomycota</taxon>
        <taxon>Pezizomycotina</taxon>
        <taxon>Leotiomycetes</taxon>
        <taxon>Helotiales</taxon>
        <taxon>Mollisiaceae</taxon>
        <taxon>Mollisia</taxon>
    </lineage>
</organism>
<sequence>MSKKNKHLSLSKTPATLQTSSETTPTAWSHKPSNLTIAWLLISIPLVIWDTIYVLFRPLTMPGGSLQYPLYIPYEIYLQTDYIYGWKALEQNNGFTAAQATMNIVETALYCWYLYIVLDRKYVGGKAGTLAVLVGFSAALMTLSKTVLYGLNEAFSGWSNVGHNEWGHLVLYYIIPNGSWLVASALMSMAFGSEILQGLSLAGGEVLLE</sequence>
<dbReference type="InParanoid" id="A0A194X0P7"/>
<dbReference type="RefSeq" id="XP_018067792.1">
    <property type="nucleotide sequence ID" value="XM_018209662.1"/>
</dbReference>
<dbReference type="KEGG" id="psco:LY89DRAFT_591637"/>
<evidence type="ECO:0000256" key="2">
    <source>
        <dbReference type="SAM" id="Phobius"/>
    </source>
</evidence>
<keyword evidence="2" id="KW-0812">Transmembrane</keyword>
<dbReference type="Proteomes" id="UP000070700">
    <property type="component" value="Unassembled WGS sequence"/>
</dbReference>
<dbReference type="AlphaFoldDB" id="A0A194X0P7"/>
<dbReference type="OrthoDB" id="60858at2759"/>
<dbReference type="PANTHER" id="PTHR37919:SF2">
    <property type="entry name" value="EXPERA DOMAIN-CONTAINING PROTEIN"/>
    <property type="match status" value="1"/>
</dbReference>
<protein>
    <submittedName>
        <fullName evidence="3">Uncharacterized protein</fullName>
    </submittedName>
</protein>
<feature type="region of interest" description="Disordered" evidence="1">
    <location>
        <begin position="1"/>
        <end position="28"/>
    </location>
</feature>
<keyword evidence="4" id="KW-1185">Reference proteome</keyword>
<proteinExistence type="predicted"/>
<feature type="transmembrane region" description="Helical" evidence="2">
    <location>
        <begin position="37"/>
        <end position="56"/>
    </location>
</feature>
<reference evidence="3 4" key="1">
    <citation type="submission" date="2015-10" db="EMBL/GenBank/DDBJ databases">
        <title>Full genome of DAOMC 229536 Phialocephala scopiformis, a fungal endophyte of spruce producing the potent anti-insectan compound rugulosin.</title>
        <authorList>
            <consortium name="DOE Joint Genome Institute"/>
            <person name="Walker A.K."/>
            <person name="Frasz S.L."/>
            <person name="Seifert K.A."/>
            <person name="Miller J.D."/>
            <person name="Mondo S.J."/>
            <person name="Labutti K."/>
            <person name="Lipzen A."/>
            <person name="Dockter R."/>
            <person name="Kennedy M."/>
            <person name="Grigoriev I.V."/>
            <person name="Spatafora J.W."/>
        </authorList>
    </citation>
    <scope>NUCLEOTIDE SEQUENCE [LARGE SCALE GENOMIC DNA]</scope>
    <source>
        <strain evidence="3 4">CBS 120377</strain>
    </source>
</reference>
<dbReference type="EMBL" id="KQ947422">
    <property type="protein sequence ID" value="KUJ13437.1"/>
    <property type="molecule type" value="Genomic_DNA"/>
</dbReference>
<evidence type="ECO:0000313" key="4">
    <source>
        <dbReference type="Proteomes" id="UP000070700"/>
    </source>
</evidence>
<dbReference type="GeneID" id="28819388"/>
<feature type="transmembrane region" description="Helical" evidence="2">
    <location>
        <begin position="97"/>
        <end position="118"/>
    </location>
</feature>